<protein>
    <submittedName>
        <fullName evidence="1">Uncharacterized protein</fullName>
    </submittedName>
</protein>
<keyword evidence="2" id="KW-1185">Reference proteome</keyword>
<dbReference type="InParanoid" id="A0A369JK66"/>
<evidence type="ECO:0000313" key="1">
    <source>
        <dbReference type="EMBL" id="RDB21610.1"/>
    </source>
</evidence>
<dbReference type="Proteomes" id="UP000076154">
    <property type="component" value="Unassembled WGS sequence"/>
</dbReference>
<proteinExistence type="predicted"/>
<sequence length="83" mass="9298">MFRNLSVNRAFTVSTDSTSRPAASSGTLLTRFSKYINGTPKNLHSLLFVALAERVIRMYELLNLGYSEILAPRGERSYLLRSG</sequence>
<accession>A0A369JK66</accession>
<dbReference type="AlphaFoldDB" id="A0A369JK66"/>
<name>A0A369JK66_HYPMA</name>
<evidence type="ECO:0000313" key="2">
    <source>
        <dbReference type="Proteomes" id="UP000076154"/>
    </source>
</evidence>
<dbReference type="EMBL" id="LUEZ02000054">
    <property type="protein sequence ID" value="RDB21610.1"/>
    <property type="molecule type" value="Genomic_DNA"/>
</dbReference>
<organism evidence="1 2">
    <name type="scientific">Hypsizygus marmoreus</name>
    <name type="common">White beech mushroom</name>
    <name type="synonym">Agaricus marmoreus</name>
    <dbReference type="NCBI Taxonomy" id="39966"/>
    <lineage>
        <taxon>Eukaryota</taxon>
        <taxon>Fungi</taxon>
        <taxon>Dikarya</taxon>
        <taxon>Basidiomycota</taxon>
        <taxon>Agaricomycotina</taxon>
        <taxon>Agaricomycetes</taxon>
        <taxon>Agaricomycetidae</taxon>
        <taxon>Agaricales</taxon>
        <taxon>Tricholomatineae</taxon>
        <taxon>Lyophyllaceae</taxon>
        <taxon>Hypsizygus</taxon>
    </lineage>
</organism>
<comment type="caution">
    <text evidence="1">The sequence shown here is derived from an EMBL/GenBank/DDBJ whole genome shotgun (WGS) entry which is preliminary data.</text>
</comment>
<gene>
    <name evidence="1" type="ORF">Hypma_011179</name>
</gene>
<reference evidence="1" key="1">
    <citation type="submission" date="2018-04" db="EMBL/GenBank/DDBJ databases">
        <title>Whole genome sequencing of Hypsizygus marmoreus.</title>
        <authorList>
            <person name="Choi I.-G."/>
            <person name="Min B."/>
            <person name="Kim J.-G."/>
            <person name="Kim S."/>
            <person name="Oh Y.-L."/>
            <person name="Kong W.-S."/>
            <person name="Park H."/>
            <person name="Jeong J."/>
            <person name="Song E.-S."/>
        </authorList>
    </citation>
    <scope>NUCLEOTIDE SEQUENCE [LARGE SCALE GENOMIC DNA]</scope>
    <source>
        <strain evidence="1">51987-8</strain>
    </source>
</reference>